<feature type="domain" description="Protein kinase" evidence="6">
    <location>
        <begin position="9"/>
        <end position="266"/>
    </location>
</feature>
<protein>
    <submittedName>
        <fullName evidence="7">Serine/threonine-protein kinase PrkC</fullName>
        <ecNumber evidence="7">2.7.11.1</ecNumber>
    </submittedName>
</protein>
<dbReference type="CDD" id="cd14014">
    <property type="entry name" value="STKc_PknB_like"/>
    <property type="match status" value="1"/>
</dbReference>
<keyword evidence="3 7" id="KW-0418">Kinase</keyword>
<keyword evidence="1 7" id="KW-0808">Transferase</keyword>
<comment type="caution">
    <text evidence="7">The sequence shown here is derived from an EMBL/GenBank/DDBJ whole genome shotgun (WGS) entry which is preliminary data.</text>
</comment>
<evidence type="ECO:0000256" key="3">
    <source>
        <dbReference type="ARBA" id="ARBA00022777"/>
    </source>
</evidence>
<dbReference type="EMBL" id="SIHJ01000001">
    <property type="protein sequence ID" value="TWT36491.1"/>
    <property type="molecule type" value="Genomic_DNA"/>
</dbReference>
<evidence type="ECO:0000313" key="8">
    <source>
        <dbReference type="Proteomes" id="UP000316714"/>
    </source>
</evidence>
<gene>
    <name evidence="7" type="primary">prkC_3</name>
    <name evidence="7" type="ORF">KOR34_13970</name>
</gene>
<dbReference type="PANTHER" id="PTHR43289:SF6">
    <property type="entry name" value="SERINE_THREONINE-PROTEIN KINASE NEKL-3"/>
    <property type="match status" value="1"/>
</dbReference>
<keyword evidence="5" id="KW-0812">Transmembrane</keyword>
<keyword evidence="2" id="KW-0547">Nucleotide-binding</keyword>
<evidence type="ECO:0000256" key="4">
    <source>
        <dbReference type="ARBA" id="ARBA00022840"/>
    </source>
</evidence>
<dbReference type="GO" id="GO:0005524">
    <property type="term" value="F:ATP binding"/>
    <property type="evidence" value="ECO:0007669"/>
    <property type="project" value="UniProtKB-KW"/>
</dbReference>
<proteinExistence type="predicted"/>
<keyword evidence="8" id="KW-1185">Reference proteome</keyword>
<evidence type="ECO:0000313" key="7">
    <source>
        <dbReference type="EMBL" id="TWT36491.1"/>
    </source>
</evidence>
<dbReference type="Pfam" id="PF00069">
    <property type="entry name" value="Pkinase"/>
    <property type="match status" value="1"/>
</dbReference>
<dbReference type="SMART" id="SM00220">
    <property type="entry name" value="S_TKc"/>
    <property type="match status" value="1"/>
</dbReference>
<name>A0A5C5VEB8_9BACT</name>
<evidence type="ECO:0000259" key="6">
    <source>
        <dbReference type="PROSITE" id="PS50011"/>
    </source>
</evidence>
<dbReference type="Proteomes" id="UP000316714">
    <property type="component" value="Unassembled WGS sequence"/>
</dbReference>
<dbReference type="Gene3D" id="1.10.510.10">
    <property type="entry name" value="Transferase(Phosphotransferase) domain 1"/>
    <property type="match status" value="1"/>
</dbReference>
<dbReference type="SUPFAM" id="SSF56112">
    <property type="entry name" value="Protein kinase-like (PK-like)"/>
    <property type="match status" value="1"/>
</dbReference>
<dbReference type="GO" id="GO:0004674">
    <property type="term" value="F:protein serine/threonine kinase activity"/>
    <property type="evidence" value="ECO:0007669"/>
    <property type="project" value="UniProtKB-EC"/>
</dbReference>
<evidence type="ECO:0000256" key="1">
    <source>
        <dbReference type="ARBA" id="ARBA00022679"/>
    </source>
</evidence>
<dbReference type="PANTHER" id="PTHR43289">
    <property type="entry name" value="MITOGEN-ACTIVATED PROTEIN KINASE KINASE KINASE 20-RELATED"/>
    <property type="match status" value="1"/>
</dbReference>
<sequence>MTQRQIGDYELLDRLGEGAAGVAYHARHVETDQRVALKLLVDSVACEEEMQQRFVREATVAQKLDHPGIVHFHDCGIHDGQIYFAMELVDSGTLDDVLADGGSLPWREACEVAAQTCDALAHAHSRGVVHRDLKPANLFLTADGHVKVGDFGLARDNERHRLTIAGQTVGTCRYMAPEQVRGEDELTGAVDMYAVGCLLHMMTTNDCPFSGNTVVEIFEHHLFTAPPSLALRCPNCPPALEELTGRLLAKDAADRPTAEQARDALLAIVEGRDVQLPAAAADEPAPPEPNLTERLKANAAPEEKKVSSGRLLATAAILVVAAVLAFVASRG</sequence>
<keyword evidence="5" id="KW-0472">Membrane</keyword>
<feature type="transmembrane region" description="Helical" evidence="5">
    <location>
        <begin position="311"/>
        <end position="328"/>
    </location>
</feature>
<reference evidence="7 8" key="1">
    <citation type="submission" date="2019-02" db="EMBL/GenBank/DDBJ databases">
        <title>Deep-cultivation of Planctomycetes and their phenomic and genomic characterization uncovers novel biology.</title>
        <authorList>
            <person name="Wiegand S."/>
            <person name="Jogler M."/>
            <person name="Boedeker C."/>
            <person name="Pinto D."/>
            <person name="Vollmers J."/>
            <person name="Rivas-Marin E."/>
            <person name="Kohn T."/>
            <person name="Peeters S.H."/>
            <person name="Heuer A."/>
            <person name="Rast P."/>
            <person name="Oberbeckmann S."/>
            <person name="Bunk B."/>
            <person name="Jeske O."/>
            <person name="Meyerdierks A."/>
            <person name="Storesund J.E."/>
            <person name="Kallscheuer N."/>
            <person name="Luecker S."/>
            <person name="Lage O.M."/>
            <person name="Pohl T."/>
            <person name="Merkel B.J."/>
            <person name="Hornburger P."/>
            <person name="Mueller R.-W."/>
            <person name="Bruemmer F."/>
            <person name="Labrenz M."/>
            <person name="Spormann A.M."/>
            <person name="Op Den Camp H."/>
            <person name="Overmann J."/>
            <person name="Amann R."/>
            <person name="Jetten M.S.M."/>
            <person name="Mascher T."/>
            <person name="Medema M.H."/>
            <person name="Devos D.P."/>
            <person name="Kaster A.-K."/>
            <person name="Ovreas L."/>
            <person name="Rohde M."/>
            <person name="Galperin M.Y."/>
            <person name="Jogler C."/>
        </authorList>
    </citation>
    <scope>NUCLEOTIDE SEQUENCE [LARGE SCALE GENOMIC DNA]</scope>
    <source>
        <strain evidence="7 8">KOR34</strain>
    </source>
</reference>
<keyword evidence="5" id="KW-1133">Transmembrane helix</keyword>
<dbReference type="RefSeq" id="WP_146563435.1">
    <property type="nucleotide sequence ID" value="NZ_SIHJ01000001.1"/>
</dbReference>
<dbReference type="PROSITE" id="PS00108">
    <property type="entry name" value="PROTEIN_KINASE_ST"/>
    <property type="match status" value="1"/>
</dbReference>
<keyword evidence="4" id="KW-0067">ATP-binding</keyword>
<dbReference type="EC" id="2.7.11.1" evidence="7"/>
<dbReference type="InterPro" id="IPR011009">
    <property type="entry name" value="Kinase-like_dom_sf"/>
</dbReference>
<dbReference type="InterPro" id="IPR008271">
    <property type="entry name" value="Ser/Thr_kinase_AS"/>
</dbReference>
<dbReference type="Gene3D" id="3.30.200.20">
    <property type="entry name" value="Phosphorylase Kinase, domain 1"/>
    <property type="match status" value="1"/>
</dbReference>
<dbReference type="AlphaFoldDB" id="A0A5C5VEB8"/>
<evidence type="ECO:0000256" key="2">
    <source>
        <dbReference type="ARBA" id="ARBA00022741"/>
    </source>
</evidence>
<dbReference type="OrthoDB" id="9762169at2"/>
<dbReference type="PROSITE" id="PS50011">
    <property type="entry name" value="PROTEIN_KINASE_DOM"/>
    <property type="match status" value="1"/>
</dbReference>
<evidence type="ECO:0000256" key="5">
    <source>
        <dbReference type="SAM" id="Phobius"/>
    </source>
</evidence>
<accession>A0A5C5VEB8</accession>
<organism evidence="7 8">
    <name type="scientific">Posidoniimonas corsicana</name>
    <dbReference type="NCBI Taxonomy" id="1938618"/>
    <lineage>
        <taxon>Bacteria</taxon>
        <taxon>Pseudomonadati</taxon>
        <taxon>Planctomycetota</taxon>
        <taxon>Planctomycetia</taxon>
        <taxon>Pirellulales</taxon>
        <taxon>Lacipirellulaceae</taxon>
        <taxon>Posidoniimonas</taxon>
    </lineage>
</organism>
<dbReference type="InterPro" id="IPR000719">
    <property type="entry name" value="Prot_kinase_dom"/>
</dbReference>